<dbReference type="Proteomes" id="UP001500213">
    <property type="component" value="Unassembled WGS sequence"/>
</dbReference>
<protein>
    <submittedName>
        <fullName evidence="2">Alanine racemase</fullName>
    </submittedName>
</protein>
<accession>A0ABP8AK04</accession>
<proteinExistence type="predicted"/>
<dbReference type="EMBL" id="BAABBX010000005">
    <property type="protein sequence ID" value="GAA4185293.1"/>
    <property type="molecule type" value="Genomic_DNA"/>
</dbReference>
<dbReference type="InterPro" id="IPR029066">
    <property type="entry name" value="PLP-binding_barrel"/>
</dbReference>
<evidence type="ECO:0000313" key="2">
    <source>
        <dbReference type="EMBL" id="GAA4185293.1"/>
    </source>
</evidence>
<name>A0ABP8AK04_9MICO</name>
<dbReference type="PANTHER" id="PTHR28004">
    <property type="entry name" value="ZGC:162816-RELATED"/>
    <property type="match status" value="1"/>
</dbReference>
<feature type="domain" description="Alanine racemase N-terminal" evidence="1">
    <location>
        <begin position="37"/>
        <end position="288"/>
    </location>
</feature>
<dbReference type="Pfam" id="PF01168">
    <property type="entry name" value="Ala_racemase_N"/>
    <property type="match status" value="1"/>
</dbReference>
<comment type="caution">
    <text evidence="2">The sequence shown here is derived from an EMBL/GenBank/DDBJ whole genome shotgun (WGS) entry which is preliminary data.</text>
</comment>
<organism evidence="2 3">
    <name type="scientific">Gryllotalpicola kribbensis</name>
    <dbReference type="NCBI Taxonomy" id="993084"/>
    <lineage>
        <taxon>Bacteria</taxon>
        <taxon>Bacillati</taxon>
        <taxon>Actinomycetota</taxon>
        <taxon>Actinomycetes</taxon>
        <taxon>Micrococcales</taxon>
        <taxon>Microbacteriaceae</taxon>
        <taxon>Gryllotalpicola</taxon>
    </lineage>
</organism>
<dbReference type="SUPFAM" id="SSF51419">
    <property type="entry name" value="PLP-binding barrel"/>
    <property type="match status" value="1"/>
</dbReference>
<reference evidence="3" key="1">
    <citation type="journal article" date="2019" name="Int. J. Syst. Evol. Microbiol.">
        <title>The Global Catalogue of Microorganisms (GCM) 10K type strain sequencing project: providing services to taxonomists for standard genome sequencing and annotation.</title>
        <authorList>
            <consortium name="The Broad Institute Genomics Platform"/>
            <consortium name="The Broad Institute Genome Sequencing Center for Infectious Disease"/>
            <person name="Wu L."/>
            <person name="Ma J."/>
        </authorList>
    </citation>
    <scope>NUCLEOTIDE SEQUENCE [LARGE SCALE GENOMIC DNA]</scope>
    <source>
        <strain evidence="3">JCM 17593</strain>
    </source>
</reference>
<dbReference type="RefSeq" id="WP_344773876.1">
    <property type="nucleotide sequence ID" value="NZ_BAABBX010000005.1"/>
</dbReference>
<gene>
    <name evidence="2" type="ORF">GCM10022288_07070</name>
</gene>
<dbReference type="PANTHER" id="PTHR28004:SF2">
    <property type="entry name" value="D-SERINE DEHYDRATASE"/>
    <property type="match status" value="1"/>
</dbReference>
<dbReference type="Gene3D" id="3.20.20.10">
    <property type="entry name" value="Alanine racemase"/>
    <property type="match status" value="1"/>
</dbReference>
<dbReference type="InterPro" id="IPR001608">
    <property type="entry name" value="Ala_racemase_N"/>
</dbReference>
<evidence type="ECO:0000259" key="1">
    <source>
        <dbReference type="Pfam" id="PF01168"/>
    </source>
</evidence>
<keyword evidence="3" id="KW-1185">Reference proteome</keyword>
<sequence length="415" mass="44081">MIDVSAKPATQPWRDEAAYWQGLTDATRELDPPCAVIHLGALAHNAHDMLRRAAGKPIRVASKSVRVREVLDAVLALPGYEGVLAYTLSEALWLAADEPGRPGIRDVVVGYPTAERGAIARLAHDAALAARVTLMVDSVAQLDLVDAVVPPGQREIVRVAIELDASWNGPAGRVGVWRSPVHTPAAARSLAEHIVERPGFALVGMMSYEAQIAGQGDDPAGRPAFARTVRWMQRRSKAELLERRAEAVASVRAVAELEFVNGGGTGSLEFTSSDASCTEIAAGSGLFGGHLFDNYREFAPAPATAFALSVVRRPRRETATVLGGGWIASGPPGPDRLPRPVWPAGLEMAPREMAGEVQTPLSGAAAEALRPGDRVWFRHTKSGELAEHVNEFALVGDGAAVGSVPSYRGEGRAFL</sequence>
<dbReference type="InterPro" id="IPR051466">
    <property type="entry name" value="D-amino_acid_metab_enzyme"/>
</dbReference>
<evidence type="ECO:0000313" key="3">
    <source>
        <dbReference type="Proteomes" id="UP001500213"/>
    </source>
</evidence>